<dbReference type="Proteomes" id="UP000193719">
    <property type="component" value="Unassembled WGS sequence"/>
</dbReference>
<dbReference type="STRING" id="1754191.A0A1Y1VI89"/>
<accession>A0A1Y1VI89</accession>
<dbReference type="EMBL" id="MCFH01000006">
    <property type="protein sequence ID" value="ORX57113.1"/>
    <property type="molecule type" value="Genomic_DNA"/>
</dbReference>
<feature type="region of interest" description="Disordered" evidence="1">
    <location>
        <begin position="427"/>
        <end position="451"/>
    </location>
</feature>
<dbReference type="PANTHER" id="PTHR22708">
    <property type="entry name" value="LEUCINE-RICH REPEAT-CONTAINING PROTEIN 56"/>
    <property type="match status" value="1"/>
</dbReference>
<organism evidence="2 3">
    <name type="scientific">Piromyces finnis</name>
    <dbReference type="NCBI Taxonomy" id="1754191"/>
    <lineage>
        <taxon>Eukaryota</taxon>
        <taxon>Fungi</taxon>
        <taxon>Fungi incertae sedis</taxon>
        <taxon>Chytridiomycota</taxon>
        <taxon>Chytridiomycota incertae sedis</taxon>
        <taxon>Neocallimastigomycetes</taxon>
        <taxon>Neocallimastigales</taxon>
        <taxon>Neocallimastigaceae</taxon>
        <taxon>Piromyces</taxon>
    </lineage>
</organism>
<evidence type="ECO:0000313" key="3">
    <source>
        <dbReference type="Proteomes" id="UP000193719"/>
    </source>
</evidence>
<dbReference type="PANTHER" id="PTHR22708:SF0">
    <property type="entry name" value="LEUCINE-RICH REPEAT-CONTAINING PROTEIN 56"/>
    <property type="match status" value="1"/>
</dbReference>
<dbReference type="Gene3D" id="3.80.10.10">
    <property type="entry name" value="Ribonuclease Inhibitor"/>
    <property type="match status" value="1"/>
</dbReference>
<feature type="compositionally biased region" description="Polar residues" evidence="1">
    <location>
        <begin position="434"/>
        <end position="451"/>
    </location>
</feature>
<keyword evidence="3" id="KW-1185">Reference proteome</keyword>
<reference evidence="2 3" key="2">
    <citation type="submission" date="2016-08" db="EMBL/GenBank/DDBJ databases">
        <title>Pervasive Adenine N6-methylation of Active Genes in Fungi.</title>
        <authorList>
            <consortium name="DOE Joint Genome Institute"/>
            <person name="Mondo S.J."/>
            <person name="Dannebaum R.O."/>
            <person name="Kuo R.C."/>
            <person name="Labutti K."/>
            <person name="Haridas S."/>
            <person name="Kuo A."/>
            <person name="Salamov A."/>
            <person name="Ahrendt S.R."/>
            <person name="Lipzen A."/>
            <person name="Sullivan W."/>
            <person name="Andreopoulos W.B."/>
            <person name="Clum A."/>
            <person name="Lindquist E."/>
            <person name="Daum C."/>
            <person name="Ramamoorthy G.K."/>
            <person name="Gryganskyi A."/>
            <person name="Culley D."/>
            <person name="Magnuson J.K."/>
            <person name="James T.Y."/>
            <person name="O'Malley M.A."/>
            <person name="Stajich J.E."/>
            <person name="Spatafora J.W."/>
            <person name="Visel A."/>
            <person name="Grigoriev I.V."/>
        </authorList>
    </citation>
    <scope>NUCLEOTIDE SEQUENCE [LARGE SCALE GENOMIC DNA]</scope>
    <source>
        <strain evidence="3">finn</strain>
    </source>
</reference>
<proteinExistence type="predicted"/>
<dbReference type="AlphaFoldDB" id="A0A1Y1VI89"/>
<evidence type="ECO:0000313" key="2">
    <source>
        <dbReference type="EMBL" id="ORX57113.1"/>
    </source>
</evidence>
<dbReference type="PROSITE" id="PS51450">
    <property type="entry name" value="LRR"/>
    <property type="match status" value="1"/>
</dbReference>
<sequence>MNIDTINPSIISPQEELEEIIREYITPDKLRKITGIKNLDEARSIELKVDSRKTSIGNVGKILPNLSQLNLNNSYFDSIRNLGSSFENLNILWACNCSIKELDGISSFNSLKKLYVNKNLISDLYSITMLENLETLNIESNLVSDIEQLEYLALCPSLKNLTIRNNPIMLKLKITIEKNEKIIKQNKIHAYNKIIKNLIPSISILDGVLIESKKINILTDEEINDILKKAEEMQIETTPINKTTTNKYYGIENEVEEASELTYGTSETVCGNPALFLRSRRQEKQELCHSIDKPQLDVEIKNYIENLEKEDDFTSNLTEDNNLIDENEISNKDHNNDNISTKTQQKLISDKEKKKKIKHKTIKKVPNIDEEKKCIEFESESLTENCDMISNIIIKDKTEISNKSEKLIKKKIKKTIIDEYDMKKASGIKHQRSKSSITSSPRTNTLTTNSSGYHKVPTKAINNKPFVSIDSIYSISSSDSSSTCGLKKEPISKPHMLHRRSSTTESGLDLHKYASPSPPPDKKSPLSPDIFLALKNNSIINSKSLSKKLNKFDTLIQKKSDITDLEKQNKRNIYVRKLNIKSHTFNTSRDFNDLTFINNKMDNNLIPHPPLKPITSQEDEHRPISVPIIRRRMYKKK</sequence>
<dbReference type="InterPro" id="IPR040091">
    <property type="entry name" value="LRRC56"/>
</dbReference>
<dbReference type="OrthoDB" id="676979at2759"/>
<reference evidence="2 3" key="1">
    <citation type="submission" date="2016-08" db="EMBL/GenBank/DDBJ databases">
        <title>Genomes of anaerobic fungi encode conserved fungal cellulosomes for biomass hydrolysis.</title>
        <authorList>
            <consortium name="DOE Joint Genome Institute"/>
            <person name="Haitjema C.H."/>
            <person name="Gilmore S.P."/>
            <person name="Henske J.K."/>
            <person name="Solomon K.V."/>
            <person name="De Groot R."/>
            <person name="Kuo A."/>
            <person name="Mondo S.J."/>
            <person name="Salamov A.A."/>
            <person name="Labutti K."/>
            <person name="Zhao Z."/>
            <person name="Chiniquy J."/>
            <person name="Barry K."/>
            <person name="Brewer H.M."/>
            <person name="Purvine S.O."/>
            <person name="Wright A.T."/>
            <person name="Boxma B."/>
            <person name="Van Alen T."/>
            <person name="Hackstein J.H."/>
            <person name="Baker S.E."/>
            <person name="Grigoriev I.V."/>
            <person name="O'Malley M.A."/>
        </authorList>
    </citation>
    <scope>NUCLEOTIDE SEQUENCE [LARGE SCALE GENOMIC DNA]</scope>
    <source>
        <strain evidence="3">finn</strain>
    </source>
</reference>
<comment type="caution">
    <text evidence="2">The sequence shown here is derived from an EMBL/GenBank/DDBJ whole genome shotgun (WGS) entry which is preliminary data.</text>
</comment>
<gene>
    <name evidence="2" type="ORF">BCR36DRAFT_319160</name>
</gene>
<dbReference type="SUPFAM" id="SSF52058">
    <property type="entry name" value="L domain-like"/>
    <property type="match status" value="1"/>
</dbReference>
<protein>
    <recommendedName>
        <fullName evidence="4">Outer arm dynein light chain 1</fullName>
    </recommendedName>
</protein>
<evidence type="ECO:0008006" key="4">
    <source>
        <dbReference type="Google" id="ProtNLM"/>
    </source>
</evidence>
<feature type="region of interest" description="Disordered" evidence="1">
    <location>
        <begin position="478"/>
        <end position="526"/>
    </location>
</feature>
<dbReference type="InterPro" id="IPR032675">
    <property type="entry name" value="LRR_dom_sf"/>
</dbReference>
<evidence type="ECO:0000256" key="1">
    <source>
        <dbReference type="SAM" id="MobiDB-lite"/>
    </source>
</evidence>
<name>A0A1Y1VI89_9FUNG</name>
<dbReference type="InterPro" id="IPR001611">
    <property type="entry name" value="Leu-rich_rpt"/>
</dbReference>